<keyword evidence="5" id="KW-1133">Transmembrane helix</keyword>
<evidence type="ECO:0000256" key="3">
    <source>
        <dbReference type="ARBA" id="ARBA00022741"/>
    </source>
</evidence>
<dbReference type="PROSITE" id="PS50929">
    <property type="entry name" value="ABC_TM1F"/>
    <property type="match status" value="1"/>
</dbReference>
<dbReference type="EMBL" id="BTRK01000003">
    <property type="protein sequence ID" value="GMR41251.1"/>
    <property type="molecule type" value="Genomic_DNA"/>
</dbReference>
<reference evidence="9" key="1">
    <citation type="submission" date="2022-10" db="EMBL/GenBank/DDBJ databases">
        <title>Genome assembly of Pristionchus species.</title>
        <authorList>
            <person name="Yoshida K."/>
            <person name="Sommer R.J."/>
        </authorList>
    </citation>
    <scope>NUCLEOTIDE SEQUENCE [LARGE SCALE GENOMIC DNA]</scope>
    <source>
        <strain evidence="9">RS5460</strain>
    </source>
</reference>
<evidence type="ECO:0000259" key="7">
    <source>
        <dbReference type="PROSITE" id="PS50929"/>
    </source>
</evidence>
<dbReference type="InterPro" id="IPR036640">
    <property type="entry name" value="ABC1_TM_sf"/>
</dbReference>
<evidence type="ECO:0000313" key="8">
    <source>
        <dbReference type="EMBL" id="GMR41251.1"/>
    </source>
</evidence>
<keyword evidence="1" id="KW-0813">Transport</keyword>
<dbReference type="GO" id="GO:0005524">
    <property type="term" value="F:ATP binding"/>
    <property type="evidence" value="ECO:0007669"/>
    <property type="project" value="UniProtKB-KW"/>
</dbReference>
<feature type="domain" description="ABC transmembrane type-1" evidence="7">
    <location>
        <begin position="1"/>
        <end position="82"/>
    </location>
</feature>
<gene>
    <name evidence="8" type="ORF">PMAYCL1PPCAC_11446</name>
</gene>
<name>A0AAN4ZI58_9BILA</name>
<evidence type="ECO:0000256" key="1">
    <source>
        <dbReference type="ARBA" id="ARBA00022448"/>
    </source>
</evidence>
<keyword evidence="6" id="KW-0472">Membrane</keyword>
<comment type="caution">
    <text evidence="8">The sequence shown here is derived from an EMBL/GenBank/DDBJ whole genome shotgun (WGS) entry which is preliminary data.</text>
</comment>
<protein>
    <recommendedName>
        <fullName evidence="7">ABC transmembrane type-1 domain-containing protein</fullName>
    </recommendedName>
</protein>
<organism evidence="8 9">
    <name type="scientific">Pristionchus mayeri</name>
    <dbReference type="NCBI Taxonomy" id="1317129"/>
    <lineage>
        <taxon>Eukaryota</taxon>
        <taxon>Metazoa</taxon>
        <taxon>Ecdysozoa</taxon>
        <taxon>Nematoda</taxon>
        <taxon>Chromadorea</taxon>
        <taxon>Rhabditida</taxon>
        <taxon>Rhabditina</taxon>
        <taxon>Diplogasteromorpha</taxon>
        <taxon>Diplogasteroidea</taxon>
        <taxon>Neodiplogasteridae</taxon>
        <taxon>Pristionchus</taxon>
    </lineage>
</organism>
<keyword evidence="3" id="KW-0547">Nucleotide-binding</keyword>
<feature type="non-terminal residue" evidence="8">
    <location>
        <position position="1"/>
    </location>
</feature>
<evidence type="ECO:0000256" key="2">
    <source>
        <dbReference type="ARBA" id="ARBA00022692"/>
    </source>
</evidence>
<dbReference type="PANTHER" id="PTHR24223:SF434">
    <property type="entry name" value="MULTIDRUG RESISTANCE PROTEIN MRP-7"/>
    <property type="match status" value="1"/>
</dbReference>
<proteinExistence type="predicted"/>
<dbReference type="SUPFAM" id="SSF90123">
    <property type="entry name" value="ABC transporter transmembrane region"/>
    <property type="match status" value="1"/>
</dbReference>
<evidence type="ECO:0000256" key="5">
    <source>
        <dbReference type="ARBA" id="ARBA00022989"/>
    </source>
</evidence>
<keyword evidence="2" id="KW-0812">Transmembrane</keyword>
<dbReference type="AlphaFoldDB" id="A0AAN4ZI58"/>
<dbReference type="PANTHER" id="PTHR24223">
    <property type="entry name" value="ATP-BINDING CASSETTE SUB-FAMILY C"/>
    <property type="match status" value="1"/>
</dbReference>
<dbReference type="GO" id="GO:0140359">
    <property type="term" value="F:ABC-type transporter activity"/>
    <property type="evidence" value="ECO:0007669"/>
    <property type="project" value="InterPro"/>
</dbReference>
<evidence type="ECO:0000313" key="9">
    <source>
        <dbReference type="Proteomes" id="UP001328107"/>
    </source>
</evidence>
<dbReference type="Gene3D" id="1.20.1560.10">
    <property type="entry name" value="ABC transporter type 1, transmembrane domain"/>
    <property type="match status" value="1"/>
</dbReference>
<dbReference type="Proteomes" id="UP001328107">
    <property type="component" value="Unassembled WGS sequence"/>
</dbReference>
<dbReference type="GO" id="GO:0016020">
    <property type="term" value="C:membrane"/>
    <property type="evidence" value="ECO:0007669"/>
    <property type="project" value="InterPro"/>
</dbReference>
<sequence length="131" mass="14947">SYNASEKTRQLKRLESVNRSPVYSHFGETIQGVASIRAYGKMPQFCLDLEERVDRLMKCNTSTSFRIFGSQCAWNFSEILLYSSPHCSLSSRRSDTGESQRGSSAFRSPTQSLSRMSSISWFVNCRCSMRM</sequence>
<dbReference type="InterPro" id="IPR050173">
    <property type="entry name" value="ABC_transporter_C-like"/>
</dbReference>
<evidence type="ECO:0000256" key="6">
    <source>
        <dbReference type="ARBA" id="ARBA00023136"/>
    </source>
</evidence>
<evidence type="ECO:0000256" key="4">
    <source>
        <dbReference type="ARBA" id="ARBA00022840"/>
    </source>
</evidence>
<dbReference type="InterPro" id="IPR011527">
    <property type="entry name" value="ABC1_TM_dom"/>
</dbReference>
<keyword evidence="9" id="KW-1185">Reference proteome</keyword>
<accession>A0AAN4ZI58</accession>
<keyword evidence="4" id="KW-0067">ATP-binding</keyword>